<keyword evidence="9" id="KW-1185">Reference proteome</keyword>
<proteinExistence type="inferred from homology"/>
<comment type="subcellular location">
    <subcellularLocation>
        <location evidence="1 7">Nucleus</location>
    </subcellularLocation>
</comment>
<accession>A0A232F131</accession>
<dbReference type="OrthoDB" id="199717at2759"/>
<dbReference type="STRING" id="543379.A0A232F131"/>
<dbReference type="PANTHER" id="PTHR13264">
    <property type="entry name" value="GCIP-INTERACTING PROTEIN P29"/>
    <property type="match status" value="1"/>
</dbReference>
<comment type="subunit">
    <text evidence="7">May be part of a spliceosome complex.</text>
</comment>
<dbReference type="Pfam" id="PF08231">
    <property type="entry name" value="SYF2"/>
    <property type="match status" value="1"/>
</dbReference>
<protein>
    <recommendedName>
        <fullName evidence="7">Pre-mRNA-splicing factor SYF2</fullName>
    </recommendedName>
</protein>
<dbReference type="GO" id="GO:0000398">
    <property type="term" value="P:mRNA splicing, via spliceosome"/>
    <property type="evidence" value="ECO:0007669"/>
    <property type="project" value="UniProtKB-UniRule"/>
</dbReference>
<keyword evidence="4 7" id="KW-0747">Spliceosome</keyword>
<dbReference type="GO" id="GO:0071014">
    <property type="term" value="C:post-mRNA release spliceosomal complex"/>
    <property type="evidence" value="ECO:0007669"/>
    <property type="project" value="TreeGrafter"/>
</dbReference>
<dbReference type="InterPro" id="IPR013260">
    <property type="entry name" value="mRNA_splic_SYF2"/>
</dbReference>
<dbReference type="GO" id="GO:0071013">
    <property type="term" value="C:catalytic step 2 spliceosome"/>
    <property type="evidence" value="ECO:0007669"/>
    <property type="project" value="TreeGrafter"/>
</dbReference>
<dbReference type="GO" id="GO:0000974">
    <property type="term" value="C:Prp19 complex"/>
    <property type="evidence" value="ECO:0007669"/>
    <property type="project" value="TreeGrafter"/>
</dbReference>
<evidence type="ECO:0000313" key="9">
    <source>
        <dbReference type="Proteomes" id="UP000215335"/>
    </source>
</evidence>
<sequence length="226" mass="26348">MCEQPAKTAAEKLAERMSRLKDLHLKRNEARTQNHQAVVAEDKRNKLPANWEARKRKADWILNDEKAREEAKEKGIDYERAKLLQMDALTAEKLSRKKKKGVANNGFGDFEQATIKQYNSLVKNIKPNMEAYEEAKEKLGPAFYGDKNTILHGLHKDKKEAVDRMVQDLQKQAEKRAKFSRRRTHNDDADIDFINDKNAKFNRKLEKFYGEYTQEIKQNLERGTAL</sequence>
<evidence type="ECO:0000256" key="4">
    <source>
        <dbReference type="ARBA" id="ARBA00022728"/>
    </source>
</evidence>
<gene>
    <name evidence="8" type="ORF">TSAR_009899</name>
</gene>
<evidence type="ECO:0000256" key="5">
    <source>
        <dbReference type="ARBA" id="ARBA00023187"/>
    </source>
</evidence>
<keyword evidence="5 7" id="KW-0508">mRNA splicing</keyword>
<dbReference type="AlphaFoldDB" id="A0A232F131"/>
<dbReference type="Proteomes" id="UP000215335">
    <property type="component" value="Unassembled WGS sequence"/>
</dbReference>
<organism evidence="8 9">
    <name type="scientific">Trichomalopsis sarcophagae</name>
    <dbReference type="NCBI Taxonomy" id="543379"/>
    <lineage>
        <taxon>Eukaryota</taxon>
        <taxon>Metazoa</taxon>
        <taxon>Ecdysozoa</taxon>
        <taxon>Arthropoda</taxon>
        <taxon>Hexapoda</taxon>
        <taxon>Insecta</taxon>
        <taxon>Pterygota</taxon>
        <taxon>Neoptera</taxon>
        <taxon>Endopterygota</taxon>
        <taxon>Hymenoptera</taxon>
        <taxon>Apocrita</taxon>
        <taxon>Proctotrupomorpha</taxon>
        <taxon>Chalcidoidea</taxon>
        <taxon>Pteromalidae</taxon>
        <taxon>Pteromalinae</taxon>
        <taxon>Trichomalopsis</taxon>
    </lineage>
</organism>
<comment type="function">
    <text evidence="7">Involved in pre-mRNA splicing.</text>
</comment>
<evidence type="ECO:0000256" key="1">
    <source>
        <dbReference type="ARBA" id="ARBA00004123"/>
    </source>
</evidence>
<evidence type="ECO:0000313" key="8">
    <source>
        <dbReference type="EMBL" id="OXU24394.1"/>
    </source>
</evidence>
<reference evidence="8 9" key="1">
    <citation type="journal article" date="2017" name="Curr. Biol.">
        <title>The Evolution of Venom by Co-option of Single-Copy Genes.</title>
        <authorList>
            <person name="Martinson E.O."/>
            <person name="Mrinalini"/>
            <person name="Kelkar Y.D."/>
            <person name="Chang C.H."/>
            <person name="Werren J.H."/>
        </authorList>
    </citation>
    <scope>NUCLEOTIDE SEQUENCE [LARGE SCALE GENOMIC DNA]</scope>
    <source>
        <strain evidence="8 9">Alberta</strain>
        <tissue evidence="8">Whole body</tissue>
    </source>
</reference>
<dbReference type="PANTHER" id="PTHR13264:SF5">
    <property type="entry name" value="PRE-MRNA-SPLICING FACTOR SYF2"/>
    <property type="match status" value="1"/>
</dbReference>
<evidence type="ECO:0000256" key="6">
    <source>
        <dbReference type="ARBA" id="ARBA00023242"/>
    </source>
</evidence>
<evidence type="ECO:0000256" key="3">
    <source>
        <dbReference type="ARBA" id="ARBA00022664"/>
    </source>
</evidence>
<keyword evidence="6 7" id="KW-0539">Nucleus</keyword>
<comment type="similarity">
    <text evidence="2 7">Belongs to the SYF2 family.</text>
</comment>
<keyword evidence="3 7" id="KW-0507">mRNA processing</keyword>
<dbReference type="EMBL" id="NNAY01001311">
    <property type="protein sequence ID" value="OXU24394.1"/>
    <property type="molecule type" value="Genomic_DNA"/>
</dbReference>
<name>A0A232F131_9HYME</name>
<evidence type="ECO:0000256" key="7">
    <source>
        <dbReference type="RuleBase" id="RU367148"/>
    </source>
</evidence>
<evidence type="ECO:0000256" key="2">
    <source>
        <dbReference type="ARBA" id="ARBA00010028"/>
    </source>
</evidence>
<comment type="caution">
    <text evidence="8">The sequence shown here is derived from an EMBL/GenBank/DDBJ whole genome shotgun (WGS) entry which is preliminary data.</text>
</comment>